<evidence type="ECO:0000256" key="22">
    <source>
        <dbReference type="SAM" id="SignalP"/>
    </source>
</evidence>
<dbReference type="InterPro" id="IPR036365">
    <property type="entry name" value="PGBD-like_sf"/>
</dbReference>
<feature type="binding site" evidence="16">
    <location>
        <position position="232"/>
    </location>
    <ligand>
        <name>Zn(2+)</name>
        <dbReference type="ChEBI" id="CHEBI:29105"/>
        <label>2</label>
        <note>catalytic</note>
    </ligand>
</feature>
<keyword evidence="4" id="KW-0272">Extracellular matrix</keyword>
<dbReference type="CDD" id="cd00094">
    <property type="entry name" value="HX"/>
    <property type="match status" value="1"/>
</dbReference>
<feature type="binding site" evidence="17">
    <location>
        <position position="174"/>
    </location>
    <ligand>
        <name>Zn(2+)</name>
        <dbReference type="ChEBI" id="CHEBI:29105"/>
        <label>1</label>
    </ligand>
</feature>
<keyword evidence="25" id="KW-1185">Reference proteome</keyword>
<evidence type="ECO:0000313" key="25">
    <source>
        <dbReference type="Proteomes" id="UP000002279"/>
    </source>
</evidence>
<reference evidence="24" key="3">
    <citation type="submission" date="2025-09" db="UniProtKB">
        <authorList>
            <consortium name="Ensembl"/>
        </authorList>
    </citation>
    <scope>IDENTIFICATION</scope>
    <source>
        <strain evidence="24">Glennie</strain>
    </source>
</reference>
<feature type="binding site" evidence="17">
    <location>
        <position position="200"/>
    </location>
    <ligand>
        <name>Zn(2+)</name>
        <dbReference type="ChEBI" id="CHEBI:29105"/>
        <label>1</label>
    </ligand>
</feature>
<feature type="binding site" evidence="17">
    <location>
        <position position="296"/>
    </location>
    <ligand>
        <name>Ca(2+)</name>
        <dbReference type="ChEBI" id="CHEBI:29108"/>
        <label>4</label>
    </ligand>
</feature>
<dbReference type="InterPro" id="IPR006026">
    <property type="entry name" value="Peptidase_Metallo"/>
</dbReference>
<dbReference type="AlphaFoldDB" id="F7B3D4"/>
<dbReference type="Ensembl" id="ENSOANT00000016606.3">
    <property type="protein sequence ID" value="ENSOANP00000016603.2"/>
    <property type="gene ID" value="ENSOANG00000010478.4"/>
</dbReference>
<feature type="binding site" evidence="17">
    <location>
        <position position="202"/>
    </location>
    <ligand>
        <name>Ca(2+)</name>
        <dbReference type="ChEBI" id="CHEBI:29108"/>
        <label>3</label>
    </ligand>
</feature>
<dbReference type="Gene3D" id="2.110.10.10">
    <property type="entry name" value="Hemopexin-like domain"/>
    <property type="match status" value="1"/>
</dbReference>
<proteinExistence type="inferred from homology"/>
<evidence type="ECO:0000256" key="16">
    <source>
        <dbReference type="PIRSR" id="PIRSR001191-2"/>
    </source>
</evidence>
<evidence type="ECO:0000256" key="6">
    <source>
        <dbReference type="ARBA" id="ARBA00022723"/>
    </source>
</evidence>
<evidence type="ECO:0000256" key="18">
    <source>
        <dbReference type="PIRSR" id="PIRSR621190-3"/>
    </source>
</evidence>
<dbReference type="InterPro" id="IPR018486">
    <property type="entry name" value="Hemopexin_CS"/>
</dbReference>
<dbReference type="InterPro" id="IPR033739">
    <property type="entry name" value="M10A_MMP"/>
</dbReference>
<feature type="binding site" evidence="17">
    <location>
        <position position="437"/>
    </location>
    <ligand>
        <name>Ca(2+)</name>
        <dbReference type="ChEBI" id="CHEBI:29108"/>
        <label>4</label>
    </ligand>
</feature>
<dbReference type="PANTHER" id="PTHR10201">
    <property type="entry name" value="MATRIX METALLOPROTEINASE"/>
    <property type="match status" value="1"/>
</dbReference>
<evidence type="ECO:0000256" key="7">
    <source>
        <dbReference type="ARBA" id="ARBA00022729"/>
    </source>
</evidence>
<reference evidence="24" key="2">
    <citation type="submission" date="2025-08" db="UniProtKB">
        <authorList>
            <consortium name="Ensembl"/>
        </authorList>
    </citation>
    <scope>IDENTIFICATION</scope>
    <source>
        <strain evidence="24">Glennie</strain>
    </source>
</reference>
<feature type="binding site" evidence="17">
    <location>
        <position position="198"/>
    </location>
    <ligand>
        <name>Ca(2+)</name>
        <dbReference type="ChEBI" id="CHEBI:29108"/>
        <label>2</label>
    </ligand>
</feature>
<feature type="binding site" evidence="17">
    <location>
        <position position="205"/>
    </location>
    <ligand>
        <name>Ca(2+)</name>
        <dbReference type="ChEBI" id="CHEBI:29108"/>
        <label>1</label>
    </ligand>
</feature>
<dbReference type="InterPro" id="IPR001818">
    <property type="entry name" value="Pept_M10_metallopeptidase"/>
</dbReference>
<dbReference type="RefSeq" id="XP_001508976.1">
    <property type="nucleotide sequence ID" value="XM_001508926.5"/>
</dbReference>
<feature type="signal peptide" evidence="22">
    <location>
        <begin position="1"/>
        <end position="21"/>
    </location>
</feature>
<dbReference type="PIRSF" id="PIRSF001191">
    <property type="entry name" value="Peptidase_M10A_matrix"/>
    <property type="match status" value="1"/>
</dbReference>
<keyword evidence="6 16" id="KW-0479">Metal-binding</keyword>
<dbReference type="SUPFAM" id="SSF55486">
    <property type="entry name" value="Metalloproteases ('zincins'), catalytic domain"/>
    <property type="match status" value="1"/>
</dbReference>
<dbReference type="InterPro" id="IPR024079">
    <property type="entry name" value="MetalloPept_cat_dom_sf"/>
</dbReference>
<feature type="binding site" evidence="17">
    <location>
        <position position="340"/>
    </location>
    <ligand>
        <name>Ca(2+)</name>
        <dbReference type="ChEBI" id="CHEBI:29108"/>
        <label>4</label>
    </ligand>
</feature>
<dbReference type="PANTHER" id="PTHR10201:SF267">
    <property type="entry name" value="MACROPHAGE METALLOELASTASE"/>
    <property type="match status" value="1"/>
</dbReference>
<keyword evidence="13" id="KW-0865">Zymogen</keyword>
<name>F7B3D4_ORNAN</name>
<dbReference type="InParanoid" id="F7B3D4"/>
<evidence type="ECO:0000256" key="2">
    <source>
        <dbReference type="ARBA" id="ARBA00010370"/>
    </source>
</evidence>
<evidence type="ECO:0000256" key="17">
    <source>
        <dbReference type="PIRSR" id="PIRSR621190-2"/>
    </source>
</evidence>
<dbReference type="GeneTree" id="ENSGT00940000166491"/>
<keyword evidence="11 17" id="KW-0106">Calcium</keyword>
<feature type="binding site" evidence="17">
    <location>
        <position position="187"/>
    </location>
    <ligand>
        <name>Zn(2+)</name>
        <dbReference type="ChEBI" id="CHEBI:29105"/>
        <label>1</label>
    </ligand>
</feature>
<dbReference type="PROSITE" id="PS00546">
    <property type="entry name" value="CYSTEINE_SWITCH"/>
    <property type="match status" value="1"/>
</dbReference>
<feature type="disulfide bond" evidence="18">
    <location>
        <begin position="289"/>
        <end position="476"/>
    </location>
</feature>
<keyword evidence="12" id="KW-0482">Metalloprotease</keyword>
<keyword evidence="5" id="KW-0645">Protease</keyword>
<evidence type="ECO:0000256" key="8">
    <source>
        <dbReference type="ARBA" id="ARBA00022737"/>
    </source>
</evidence>
<dbReference type="Pfam" id="PF00045">
    <property type="entry name" value="Hemopexin"/>
    <property type="match status" value="4"/>
</dbReference>
<feature type="binding site" evidence="17">
    <location>
        <position position="439"/>
    </location>
    <ligand>
        <name>Ca(2+)</name>
        <dbReference type="ChEBI" id="CHEBI:29108"/>
        <label>5</label>
    </ligand>
</feature>
<organism evidence="24 25">
    <name type="scientific">Ornithorhynchus anatinus</name>
    <name type="common">Duckbill platypus</name>
    <dbReference type="NCBI Taxonomy" id="9258"/>
    <lineage>
        <taxon>Eukaryota</taxon>
        <taxon>Metazoa</taxon>
        <taxon>Chordata</taxon>
        <taxon>Craniata</taxon>
        <taxon>Vertebrata</taxon>
        <taxon>Euteleostomi</taxon>
        <taxon>Mammalia</taxon>
        <taxon>Monotremata</taxon>
        <taxon>Ornithorhynchidae</taxon>
        <taxon>Ornithorhynchus</taxon>
    </lineage>
</organism>
<evidence type="ECO:0000256" key="20">
    <source>
        <dbReference type="PIRSR" id="PIRSR621190-5"/>
    </source>
</evidence>
<evidence type="ECO:0000259" key="23">
    <source>
        <dbReference type="SMART" id="SM00235"/>
    </source>
</evidence>
<sequence length="476" mass="54549">MNMRMKRVLLMLALQLTISNAVPLPLENTFKGEDETTFVQDYLKKYYGLSSDPIPVERRSRSPLVQKIQEMQKFLGLKVTGQVDSDTLEMMHKPRCGVPDVGKYSVFPGSPKWNKHDLTYRIENYTPDLSQADVEFCIQKAFQVWSEVTPLTFKKINEGQADIMISFASGAHGDFYPFDGPEGTLAHAYYPGIGIGGDAHFDEDETWSKDSRRYNLFIVAAHEFGHSLGLLHSNVPQSLMFPHYSDSDPNTFQLHQDDINGIQMLYGRPLISPKSTAMTPKTSGVPAPCSPNLIFDAITTIRGEMFFFKDSHFWRKHPQLTEVDVNLISSFWPFLPTGIDAAYEDGSKDQVLFFKGNQYWAINGYDLLPRYPKNIQALGFPSSVRKIDAAVHDRNSGQTYFFVDYLYWRYDEHKQAMDPGYPRKISSDFPGIESKIDAVFYHKRNFYFFQGSQQLQYEPSSKRVTQIMNSNSWFDC</sequence>
<dbReference type="GO" id="GO:0006508">
    <property type="term" value="P:proteolysis"/>
    <property type="evidence" value="ECO:0007669"/>
    <property type="project" value="UniProtKB-KW"/>
</dbReference>
<evidence type="ECO:0000256" key="1">
    <source>
        <dbReference type="ARBA" id="ARBA00004498"/>
    </source>
</evidence>
<feature type="binding site" evidence="17">
    <location>
        <position position="162"/>
    </location>
    <ligand>
        <name>Ca(2+)</name>
        <dbReference type="ChEBI" id="CHEBI:29108"/>
        <label>2</label>
    </ligand>
</feature>
<dbReference type="PROSITE" id="PS00024">
    <property type="entry name" value="HEMOPEXIN"/>
    <property type="match status" value="1"/>
</dbReference>
<evidence type="ECO:0000256" key="4">
    <source>
        <dbReference type="ARBA" id="ARBA00022530"/>
    </source>
</evidence>
<dbReference type="OMA" id="QYWAING"/>
<protein>
    <recommendedName>
        <fullName evidence="23">Peptidase metallopeptidase domain-containing protein</fullName>
    </recommendedName>
</protein>
<dbReference type="FunFam" id="2.110.10.10:FF:000002">
    <property type="entry name" value="Matrix metallopeptidase 3"/>
    <property type="match status" value="1"/>
</dbReference>
<feature type="binding site" evidence="17">
    <location>
        <position position="179"/>
    </location>
    <ligand>
        <name>Ca(2+)</name>
        <dbReference type="ChEBI" id="CHEBI:29108"/>
        <label>3</label>
    </ligand>
</feature>
<comment type="subcellular location">
    <subcellularLocation>
        <location evidence="1">Secreted</location>
        <location evidence="1">Extracellular space</location>
        <location evidence="1">Extracellular matrix</location>
    </subcellularLocation>
</comment>
<dbReference type="MEROPS" id="M10.003"/>
<keyword evidence="9" id="KW-0378">Hydrolase</keyword>
<dbReference type="FunFam" id="3.40.390.10:FF:000007">
    <property type="entry name" value="Collagenase 3"/>
    <property type="match status" value="1"/>
</dbReference>
<dbReference type="InterPro" id="IPR021190">
    <property type="entry name" value="Pept_M10A"/>
</dbReference>
<evidence type="ECO:0000256" key="3">
    <source>
        <dbReference type="ARBA" id="ARBA00022525"/>
    </source>
</evidence>
<dbReference type="Proteomes" id="UP000002279">
    <property type="component" value="Chromosome 20"/>
</dbReference>
<dbReference type="InterPro" id="IPR000585">
    <property type="entry name" value="Hemopexin-like_dom"/>
</dbReference>
<dbReference type="STRING" id="9258.ENSOANP00000016603"/>
<dbReference type="GO" id="GO:0008270">
    <property type="term" value="F:zinc ion binding"/>
    <property type="evidence" value="ECO:0007669"/>
    <property type="project" value="InterPro"/>
</dbReference>
<dbReference type="SUPFAM" id="SSF50923">
    <property type="entry name" value="Hemopexin-like domain"/>
    <property type="match status" value="1"/>
</dbReference>
<dbReference type="GeneID" id="100077197"/>
<keyword evidence="3" id="KW-0964">Secreted</keyword>
<dbReference type="InterPro" id="IPR036375">
    <property type="entry name" value="Hemopexin-like_dom_sf"/>
</dbReference>
<feature type="binding site" evidence="17">
    <location>
        <position position="172"/>
    </location>
    <ligand>
        <name>Zn(2+)</name>
        <dbReference type="ChEBI" id="CHEBI:29105"/>
        <label>1</label>
    </ligand>
</feature>
<dbReference type="Bgee" id="ENSOANG00000010478">
    <property type="expression patterns" value="Expressed in fibroblast and 4 other cell types or tissues"/>
</dbReference>
<feature type="binding site" description="in inhibited form" evidence="17">
    <location>
        <position position="96"/>
    </location>
    <ligand>
        <name>Zn(2+)</name>
        <dbReference type="ChEBI" id="CHEBI:29105"/>
        <label>2</label>
        <note>catalytic</note>
    </ligand>
</feature>
<feature type="repeat" description="Hemopexin" evidence="21">
    <location>
        <begin position="336"/>
        <end position="382"/>
    </location>
</feature>
<evidence type="ECO:0000256" key="9">
    <source>
        <dbReference type="ARBA" id="ARBA00022801"/>
    </source>
</evidence>
<evidence type="ECO:0000256" key="19">
    <source>
        <dbReference type="PIRSR" id="PIRSR621190-4"/>
    </source>
</evidence>
<accession>F7B3D4</accession>
<feature type="repeat" description="Hemopexin" evidence="21">
    <location>
        <begin position="384"/>
        <end position="432"/>
    </location>
</feature>
<comment type="similarity">
    <text evidence="2">Belongs to the peptidase M10A family.</text>
</comment>
<feature type="active site" evidence="15">
    <location>
        <position position="223"/>
    </location>
</feature>
<feature type="binding site" evidence="17">
    <location>
        <position position="342"/>
    </location>
    <ligand>
        <name>Ca(2+)</name>
        <dbReference type="ChEBI" id="CHEBI:29108"/>
        <label>5</label>
    </ligand>
</feature>
<dbReference type="Pfam" id="PF00413">
    <property type="entry name" value="Peptidase_M10"/>
    <property type="match status" value="1"/>
</dbReference>
<feature type="binding site" evidence="16">
    <location>
        <position position="226"/>
    </location>
    <ligand>
        <name>Zn(2+)</name>
        <dbReference type="ChEBI" id="CHEBI:29105"/>
        <label>2</label>
        <note>catalytic</note>
    </ligand>
</feature>
<evidence type="ECO:0000256" key="10">
    <source>
        <dbReference type="ARBA" id="ARBA00022833"/>
    </source>
</evidence>
<dbReference type="KEGG" id="oaa:100077197"/>
<feature type="chain" id="PRO_5017365562" description="Peptidase metallopeptidase domain-containing protein" evidence="22">
    <location>
        <begin position="22"/>
        <end position="476"/>
    </location>
</feature>
<feature type="binding site" evidence="17">
    <location>
        <position position="128"/>
    </location>
    <ligand>
        <name>Ca(2+)</name>
        <dbReference type="ChEBI" id="CHEBI:29108"/>
        <label>1</label>
    </ligand>
</feature>
<feature type="binding site" evidence="17">
    <location>
        <position position="390"/>
    </location>
    <ligand>
        <name>Ca(2+)</name>
        <dbReference type="ChEBI" id="CHEBI:29108"/>
        <label>5</label>
    </ligand>
</feature>
<feature type="binding site" evidence="16">
    <location>
        <position position="222"/>
    </location>
    <ligand>
        <name>Zn(2+)</name>
        <dbReference type="ChEBI" id="CHEBI:29105"/>
        <label>2</label>
        <note>catalytic</note>
    </ligand>
</feature>
<comment type="cofactor">
    <cofactor evidence="17">
        <name>Zn(2+)</name>
        <dbReference type="ChEBI" id="CHEBI:29105"/>
    </cofactor>
    <text evidence="17">Binds 2 Zn(2+) ions per subunit.</text>
</comment>
<dbReference type="SUPFAM" id="SSF47090">
    <property type="entry name" value="PGBD-like"/>
    <property type="match status" value="1"/>
</dbReference>
<dbReference type="SMART" id="SM00235">
    <property type="entry name" value="ZnMc"/>
    <property type="match status" value="1"/>
</dbReference>
<feature type="short sequence motif" description="Cysteine switch" evidence="20">
    <location>
        <begin position="94"/>
        <end position="101"/>
    </location>
</feature>
<keyword evidence="8" id="KW-0677">Repeat</keyword>
<feature type="binding site" evidence="17">
    <location>
        <position position="180"/>
    </location>
    <ligand>
        <name>Ca(2+)</name>
        <dbReference type="ChEBI" id="CHEBI:29108"/>
        <label>3</label>
    </ligand>
</feature>
<dbReference type="GO" id="GO:0030198">
    <property type="term" value="P:extracellular matrix organization"/>
    <property type="evidence" value="ECO:0000318"/>
    <property type="project" value="GO_Central"/>
</dbReference>
<evidence type="ECO:0000313" key="24">
    <source>
        <dbReference type="Ensembl" id="ENSOANP00000016603.2"/>
    </source>
</evidence>
<evidence type="ECO:0000256" key="21">
    <source>
        <dbReference type="PROSITE-ProRule" id="PRU01011"/>
    </source>
</evidence>
<evidence type="ECO:0000256" key="5">
    <source>
        <dbReference type="ARBA" id="ARBA00022670"/>
    </source>
</evidence>
<feature type="binding site" evidence="17">
    <location>
        <position position="298"/>
    </location>
    <ligand>
        <name>Ca(2+)</name>
        <dbReference type="ChEBI" id="CHEBI:29108"/>
        <label>5</label>
    </ligand>
</feature>
<keyword evidence="7 22" id="KW-0732">Signal</keyword>
<dbReference type="GO" id="GO:0030574">
    <property type="term" value="P:collagen catabolic process"/>
    <property type="evidence" value="ECO:0000318"/>
    <property type="project" value="GO_Central"/>
</dbReference>
<reference evidence="24 25" key="1">
    <citation type="journal article" date="2008" name="Nature">
        <title>Genome analysis of the platypus reveals unique signatures of evolution.</title>
        <authorList>
            <person name="Warren W.C."/>
            <person name="Hillier L.W."/>
            <person name="Marshall Graves J.A."/>
            <person name="Birney E."/>
            <person name="Ponting C.P."/>
            <person name="Grutzner F."/>
            <person name="Belov K."/>
            <person name="Miller W."/>
            <person name="Clarke L."/>
            <person name="Chinwalla A.T."/>
            <person name="Yang S.P."/>
            <person name="Heger A."/>
            <person name="Locke D.P."/>
            <person name="Miethke P."/>
            <person name="Waters P.D."/>
            <person name="Veyrunes F."/>
            <person name="Fulton L."/>
            <person name="Fulton B."/>
            <person name="Graves T."/>
            <person name="Wallis J."/>
            <person name="Puente X.S."/>
            <person name="Lopez-Otin C."/>
            <person name="Ordonez G.R."/>
            <person name="Eichler E.E."/>
            <person name="Chen L."/>
            <person name="Cheng Z."/>
            <person name="Deakin J.E."/>
            <person name="Alsop A."/>
            <person name="Thompson K."/>
            <person name="Kirby P."/>
            <person name="Papenfuss A.T."/>
            <person name="Wakefield M.J."/>
            <person name="Olender T."/>
            <person name="Lancet D."/>
            <person name="Huttley G.A."/>
            <person name="Smit A.F."/>
            <person name="Pask A."/>
            <person name="Temple-Smith P."/>
            <person name="Batzer M.A."/>
            <person name="Walker J.A."/>
            <person name="Konkel M.K."/>
            <person name="Harris R.S."/>
            <person name="Whittington C.M."/>
            <person name="Wong E.S."/>
            <person name="Gemmell N.J."/>
            <person name="Buschiazzo E."/>
            <person name="Vargas Jentzsch I.M."/>
            <person name="Merkel A."/>
            <person name="Schmitz J."/>
            <person name="Zemann A."/>
            <person name="Churakov G."/>
            <person name="Kriegs J.O."/>
            <person name="Brosius J."/>
            <person name="Murchison E.P."/>
            <person name="Sachidanandam R."/>
            <person name="Smith C."/>
            <person name="Hannon G.J."/>
            <person name="Tsend-Ayush E."/>
            <person name="McMillan D."/>
            <person name="Attenborough R."/>
            <person name="Rens W."/>
            <person name="Ferguson-Smith M."/>
            <person name="Lefevre C.M."/>
            <person name="Sharp J.A."/>
            <person name="Nicholas K.R."/>
            <person name="Ray D.A."/>
            <person name="Kube M."/>
            <person name="Reinhardt R."/>
            <person name="Pringle T.H."/>
            <person name="Taylor J."/>
            <person name="Jones R.C."/>
            <person name="Nixon B."/>
            <person name="Dacheux J.L."/>
            <person name="Niwa H."/>
            <person name="Sekita Y."/>
            <person name="Huang X."/>
            <person name="Stark A."/>
            <person name="Kheradpour P."/>
            <person name="Kellis M."/>
            <person name="Flicek P."/>
            <person name="Chen Y."/>
            <person name="Webber C."/>
            <person name="Hardison R."/>
            <person name="Nelson J."/>
            <person name="Hallsworth-Pepin K."/>
            <person name="Delehaunty K."/>
            <person name="Markovic C."/>
            <person name="Minx P."/>
            <person name="Feng Y."/>
            <person name="Kremitzki C."/>
            <person name="Mitreva M."/>
            <person name="Glasscock J."/>
            <person name="Wylie T."/>
            <person name="Wohldmann P."/>
            <person name="Thiru P."/>
            <person name="Nhan M.N."/>
            <person name="Pohl C.S."/>
            <person name="Smith S.M."/>
            <person name="Hou S."/>
            <person name="Nefedov M."/>
            <person name="de Jong P.J."/>
            <person name="Renfree M.B."/>
            <person name="Mardis E.R."/>
            <person name="Wilson R.K."/>
        </authorList>
    </citation>
    <scope>NUCLEOTIDE SEQUENCE [LARGE SCALE GENOMIC DNA]</scope>
    <source>
        <strain evidence="24 25">Glennie</strain>
    </source>
</reference>
<gene>
    <name evidence="24" type="primary">LOC100077197</name>
</gene>
<comment type="cofactor">
    <cofactor evidence="17">
        <name>Ca(2+)</name>
        <dbReference type="ChEBI" id="CHEBI:29108"/>
    </cofactor>
    <text evidence="17">Can bind about 5 Ca(2+) ions per subunit.</text>
</comment>
<dbReference type="HOGENOM" id="CLU_015489_6_0_1"/>
<dbReference type="InterPro" id="IPR021158">
    <property type="entry name" value="Pept_M10A_Zn_BS"/>
</dbReference>
<dbReference type="eggNOG" id="KOG1565">
    <property type="taxonomic scope" value="Eukaryota"/>
</dbReference>
<feature type="repeat" description="Hemopexin" evidence="21">
    <location>
        <begin position="286"/>
        <end position="335"/>
    </location>
</feature>
<dbReference type="FunCoup" id="F7B3D4">
    <property type="interactions" value="237"/>
</dbReference>
<evidence type="ECO:0000256" key="13">
    <source>
        <dbReference type="ARBA" id="ARBA00023145"/>
    </source>
</evidence>
<dbReference type="GO" id="GO:0004222">
    <property type="term" value="F:metalloendopeptidase activity"/>
    <property type="evidence" value="ECO:0000318"/>
    <property type="project" value="GO_Central"/>
</dbReference>
<dbReference type="Pfam" id="PF01471">
    <property type="entry name" value="PG_binding_1"/>
    <property type="match status" value="1"/>
</dbReference>
<evidence type="ECO:0000256" key="11">
    <source>
        <dbReference type="ARBA" id="ARBA00022837"/>
    </source>
</evidence>
<feature type="domain" description="Peptidase metallopeptidase" evidence="23">
    <location>
        <begin position="109"/>
        <end position="268"/>
    </location>
</feature>
<feature type="modified residue" description="Phosphotyrosine; by PKDCC" evidence="19">
    <location>
        <position position="371"/>
    </location>
</feature>
<dbReference type="OrthoDB" id="406838at2759"/>
<dbReference type="SMART" id="SM00120">
    <property type="entry name" value="HX"/>
    <property type="match status" value="4"/>
</dbReference>
<dbReference type="Gene3D" id="3.40.390.10">
    <property type="entry name" value="Collagenase (Catalytic Domain)"/>
    <property type="match status" value="1"/>
</dbReference>
<keyword evidence="14 18" id="KW-1015">Disulfide bond</keyword>
<dbReference type="GO" id="GO:0031012">
    <property type="term" value="C:extracellular matrix"/>
    <property type="evidence" value="ECO:0007669"/>
    <property type="project" value="InterPro"/>
</dbReference>
<dbReference type="CDD" id="cd04278">
    <property type="entry name" value="ZnMc_MMP"/>
    <property type="match status" value="1"/>
</dbReference>
<evidence type="ECO:0000256" key="14">
    <source>
        <dbReference type="ARBA" id="ARBA00023157"/>
    </source>
</evidence>
<dbReference type="InterPro" id="IPR018487">
    <property type="entry name" value="Hemopexin-like_repeat"/>
</dbReference>
<dbReference type="PROSITE" id="PS51642">
    <property type="entry name" value="HEMOPEXIN_2"/>
    <property type="match status" value="4"/>
</dbReference>
<dbReference type="PRINTS" id="PR00138">
    <property type="entry name" value="MATRIXIN"/>
</dbReference>
<keyword evidence="10 16" id="KW-0862">Zinc</keyword>
<feature type="binding site" evidence="17">
    <location>
        <position position="205"/>
    </location>
    <ligand>
        <name>Ca(2+)</name>
        <dbReference type="ChEBI" id="CHEBI:29108"/>
        <label>3</label>
    </ligand>
</feature>
<feature type="repeat" description="Hemopexin" evidence="21">
    <location>
        <begin position="433"/>
        <end position="476"/>
    </location>
</feature>
<feature type="binding site" evidence="17">
    <location>
        <position position="240"/>
    </location>
    <ligand>
        <name>Zn(2+)</name>
        <dbReference type="ChEBI" id="CHEBI:29105"/>
        <label>2</label>
        <note>catalytic</note>
    </ligand>
</feature>
<evidence type="ECO:0000256" key="15">
    <source>
        <dbReference type="PIRSR" id="PIRSR001191-1"/>
    </source>
</evidence>
<dbReference type="InterPro" id="IPR002477">
    <property type="entry name" value="Peptidoglycan-bd-like"/>
</dbReference>
<evidence type="ECO:0000256" key="12">
    <source>
        <dbReference type="ARBA" id="ARBA00023049"/>
    </source>
</evidence>
<feature type="binding site" evidence="17">
    <location>
        <position position="196"/>
    </location>
    <ligand>
        <name>Ca(2+)</name>
        <dbReference type="ChEBI" id="CHEBI:29108"/>
        <label>2</label>
    </ligand>
</feature>